<sequence length="131" mass="14326">MVAYAVSVVVAALVFAPWAPIMAWFGFIYLVAACLAVTGLAFLVARKTAVEGIWKSMLWLTAASLAALILTVIYAATIVPLYSGTRIDLVIETQLFHSVFSTLAILVVGIFWHAWQWYKAFRESRVSGLAA</sequence>
<gene>
    <name evidence="2" type="ORF">A2T55_03960</name>
</gene>
<feature type="transmembrane region" description="Helical" evidence="1">
    <location>
        <begin position="21"/>
        <end position="45"/>
    </location>
</feature>
<dbReference type="EMBL" id="CP014869">
    <property type="protein sequence ID" value="AMT93043.1"/>
    <property type="molecule type" value="Genomic_DNA"/>
</dbReference>
<evidence type="ECO:0000256" key="1">
    <source>
        <dbReference type="SAM" id="Phobius"/>
    </source>
</evidence>
<organism evidence="2 3">
    <name type="scientific">Brevibacterium linens</name>
    <dbReference type="NCBI Taxonomy" id="1703"/>
    <lineage>
        <taxon>Bacteria</taxon>
        <taxon>Bacillati</taxon>
        <taxon>Actinomycetota</taxon>
        <taxon>Actinomycetes</taxon>
        <taxon>Micrococcales</taxon>
        <taxon>Brevibacteriaceae</taxon>
        <taxon>Brevibacterium</taxon>
    </lineage>
</organism>
<accession>A0A142NJU9</accession>
<feature type="transmembrane region" description="Helical" evidence="1">
    <location>
        <begin position="95"/>
        <end position="115"/>
    </location>
</feature>
<proteinExistence type="predicted"/>
<evidence type="ECO:0000313" key="3">
    <source>
        <dbReference type="Proteomes" id="UP000075950"/>
    </source>
</evidence>
<reference evidence="3" key="1">
    <citation type="submission" date="2016-03" db="EMBL/GenBank/DDBJ databases">
        <authorList>
            <person name="Ploux O."/>
        </authorList>
    </citation>
    <scope>NUCLEOTIDE SEQUENCE [LARGE SCALE GENOMIC DNA]</scope>
    <source>
        <strain evidence="3">BS258</strain>
    </source>
</reference>
<feature type="transmembrane region" description="Helical" evidence="1">
    <location>
        <begin position="57"/>
        <end position="83"/>
    </location>
</feature>
<dbReference type="AlphaFoldDB" id="A0A142NJU9"/>
<keyword evidence="1" id="KW-0472">Membrane</keyword>
<keyword evidence="1" id="KW-1133">Transmembrane helix</keyword>
<keyword evidence="1" id="KW-0812">Transmembrane</keyword>
<dbReference type="KEGG" id="bly:A2T55_03960"/>
<name>A0A142NJU9_BRELN</name>
<evidence type="ECO:0000313" key="2">
    <source>
        <dbReference type="EMBL" id="AMT93043.1"/>
    </source>
</evidence>
<dbReference type="Proteomes" id="UP000075950">
    <property type="component" value="Chromosome"/>
</dbReference>
<protein>
    <submittedName>
        <fullName evidence="2">Uncharacterized protein</fullName>
    </submittedName>
</protein>